<dbReference type="GO" id="GO:0000976">
    <property type="term" value="F:transcription cis-regulatory region binding"/>
    <property type="evidence" value="ECO:0007669"/>
    <property type="project" value="TreeGrafter"/>
</dbReference>
<dbReference type="SUPFAM" id="SSF53822">
    <property type="entry name" value="Periplasmic binding protein-like I"/>
    <property type="match status" value="1"/>
</dbReference>
<dbReference type="AlphaFoldDB" id="A0A1C7NX03"/>
<dbReference type="PANTHER" id="PTHR30146">
    <property type="entry name" value="LACI-RELATED TRANSCRIPTIONAL REPRESSOR"/>
    <property type="match status" value="1"/>
</dbReference>
<dbReference type="InterPro" id="IPR025997">
    <property type="entry name" value="SBP_2_dom"/>
</dbReference>
<keyword evidence="2" id="KW-0238">DNA-binding</keyword>
<accession>A0A1C7NX03</accession>
<dbReference type="InterPro" id="IPR000843">
    <property type="entry name" value="HTH_LacI"/>
</dbReference>
<evidence type="ECO:0000313" key="6">
    <source>
        <dbReference type="Proteomes" id="UP000093111"/>
    </source>
</evidence>
<sequence>MSRPTIADLAKAANVGISTVDRVINGRHPVRPKTAELVLEAAERIGFHGLTAIKRRIEADKPVIKFGFLLKQQHRKLYQMWSELLTKAVDAYPDAHGRAIVRFMDDLSPDKAAAAIHALSREADVIGMITSDHPQVNHAIADLAADGIPVVTMISDVSAPERAGFVGNDCAKKGRTAAWFIAHLNSRPGEVAVFVGSHRYLAQELCEMGFRSYFREAAPKFRMLETFATMEEPQTAYELTKQLLVSQERWVGLYVAGGGVTGVMQALREDRSTAAQKLVVVAHELTNETRAGLAEGLLKVVLSHPARQLTDTLVRSMGDAVLNRGEHTATAQNILPFDIHTAANI</sequence>
<dbReference type="CDD" id="cd00093">
    <property type="entry name" value="HTH_XRE"/>
    <property type="match status" value="1"/>
</dbReference>
<dbReference type="STRING" id="1612624.ADU59_22005"/>
<dbReference type="Pfam" id="PF00356">
    <property type="entry name" value="LacI"/>
    <property type="match status" value="1"/>
</dbReference>
<comment type="caution">
    <text evidence="5">The sequence shown here is derived from an EMBL/GenBank/DDBJ whole genome shotgun (WGS) entry which is preliminary data.</text>
</comment>
<dbReference type="GO" id="GO:0003700">
    <property type="term" value="F:DNA-binding transcription factor activity"/>
    <property type="evidence" value="ECO:0007669"/>
    <property type="project" value="TreeGrafter"/>
</dbReference>
<evidence type="ECO:0000256" key="2">
    <source>
        <dbReference type="ARBA" id="ARBA00023125"/>
    </source>
</evidence>
<dbReference type="RefSeq" id="WP_068956528.1">
    <property type="nucleotide sequence ID" value="NZ_LGLV01000014.1"/>
</dbReference>
<dbReference type="InterPro" id="IPR010982">
    <property type="entry name" value="Lambda_DNA-bd_dom_sf"/>
</dbReference>
<reference evidence="5 6" key="1">
    <citation type="journal article" date="2016" name="Syst. Appl. Microbiol.">
        <title>Pararhizobium polonicum sp. nov. isolated from tumors on stone fruit rootstocks.</title>
        <authorList>
            <person name="Pulawska J."/>
            <person name="Kuzmanovic N."/>
            <person name="Willems A."/>
            <person name="Pothier J.F."/>
        </authorList>
    </citation>
    <scope>NUCLEOTIDE SEQUENCE [LARGE SCALE GENOMIC DNA]</scope>
    <source>
        <strain evidence="5 6">F5.1</strain>
    </source>
</reference>
<dbReference type="PROSITE" id="PS00356">
    <property type="entry name" value="HTH_LACI_1"/>
    <property type="match status" value="1"/>
</dbReference>
<evidence type="ECO:0000313" key="5">
    <source>
        <dbReference type="EMBL" id="OBZ93543.1"/>
    </source>
</evidence>
<dbReference type="SMART" id="SM00354">
    <property type="entry name" value="HTH_LACI"/>
    <property type="match status" value="1"/>
</dbReference>
<dbReference type="Gene3D" id="1.10.260.40">
    <property type="entry name" value="lambda repressor-like DNA-binding domains"/>
    <property type="match status" value="1"/>
</dbReference>
<keyword evidence="3" id="KW-0804">Transcription</keyword>
<protein>
    <submittedName>
        <fullName evidence="5">LacI family transcriptional regulator</fullName>
    </submittedName>
</protein>
<dbReference type="Pfam" id="PF13407">
    <property type="entry name" value="Peripla_BP_4"/>
    <property type="match status" value="1"/>
</dbReference>
<feature type="domain" description="HTH lacI-type" evidence="4">
    <location>
        <begin position="4"/>
        <end position="48"/>
    </location>
</feature>
<dbReference type="InterPro" id="IPR028082">
    <property type="entry name" value="Peripla_BP_I"/>
</dbReference>
<evidence type="ECO:0000259" key="4">
    <source>
        <dbReference type="PROSITE" id="PS50932"/>
    </source>
</evidence>
<dbReference type="PANTHER" id="PTHR30146:SF152">
    <property type="entry name" value="TRANSCRIPTIONAL REGULATORY PROTEIN"/>
    <property type="match status" value="1"/>
</dbReference>
<dbReference type="OrthoDB" id="9805774at2"/>
<keyword evidence="1" id="KW-0805">Transcription regulation</keyword>
<evidence type="ECO:0000256" key="3">
    <source>
        <dbReference type="ARBA" id="ARBA00023163"/>
    </source>
</evidence>
<gene>
    <name evidence="5" type="ORF">ADU59_22005</name>
</gene>
<dbReference type="CDD" id="cd06307">
    <property type="entry name" value="PBP1_sugar_binding"/>
    <property type="match status" value="1"/>
</dbReference>
<dbReference type="Proteomes" id="UP000093111">
    <property type="component" value="Unassembled WGS sequence"/>
</dbReference>
<dbReference type="PROSITE" id="PS50932">
    <property type="entry name" value="HTH_LACI_2"/>
    <property type="match status" value="1"/>
</dbReference>
<dbReference type="EMBL" id="LGLV01000014">
    <property type="protein sequence ID" value="OBZ93543.1"/>
    <property type="molecule type" value="Genomic_DNA"/>
</dbReference>
<dbReference type="InterPro" id="IPR001387">
    <property type="entry name" value="Cro/C1-type_HTH"/>
</dbReference>
<dbReference type="SUPFAM" id="SSF47413">
    <property type="entry name" value="lambda repressor-like DNA-binding domains"/>
    <property type="match status" value="1"/>
</dbReference>
<dbReference type="Gene3D" id="3.40.50.2300">
    <property type="match status" value="2"/>
</dbReference>
<organism evidence="5 6">
    <name type="scientific">Pararhizobium polonicum</name>
    <dbReference type="NCBI Taxonomy" id="1612624"/>
    <lineage>
        <taxon>Bacteria</taxon>
        <taxon>Pseudomonadati</taxon>
        <taxon>Pseudomonadota</taxon>
        <taxon>Alphaproteobacteria</taxon>
        <taxon>Hyphomicrobiales</taxon>
        <taxon>Rhizobiaceae</taxon>
        <taxon>Rhizobium/Agrobacterium group</taxon>
        <taxon>Pararhizobium</taxon>
    </lineage>
</organism>
<dbReference type="PATRIC" id="fig|1612624.7.peg.2067"/>
<keyword evidence="6" id="KW-1185">Reference proteome</keyword>
<name>A0A1C7NX03_9HYPH</name>
<proteinExistence type="predicted"/>
<evidence type="ECO:0000256" key="1">
    <source>
        <dbReference type="ARBA" id="ARBA00023015"/>
    </source>
</evidence>